<dbReference type="AlphaFoldDB" id="W7IAM4"/>
<evidence type="ECO:0000256" key="1">
    <source>
        <dbReference type="SAM" id="MobiDB-lite"/>
    </source>
</evidence>
<feature type="compositionally biased region" description="Low complexity" evidence="1">
    <location>
        <begin position="155"/>
        <end position="172"/>
    </location>
</feature>
<protein>
    <submittedName>
        <fullName evidence="2">Uncharacterized protein</fullName>
    </submittedName>
</protein>
<evidence type="ECO:0000313" key="3">
    <source>
        <dbReference type="Proteomes" id="UP000024837"/>
    </source>
</evidence>
<accession>W7IAM4</accession>
<feature type="compositionally biased region" description="Basic and acidic residues" evidence="1">
    <location>
        <begin position="186"/>
        <end position="197"/>
    </location>
</feature>
<proteinExistence type="predicted"/>
<keyword evidence="3" id="KW-1185">Reference proteome</keyword>
<name>W7IAM4_9PEZI</name>
<feature type="compositionally biased region" description="Low complexity" evidence="1">
    <location>
        <begin position="46"/>
        <end position="56"/>
    </location>
</feature>
<dbReference type="Proteomes" id="UP000024837">
    <property type="component" value="Unassembled WGS sequence"/>
</dbReference>
<evidence type="ECO:0000313" key="2">
    <source>
        <dbReference type="EMBL" id="EWC46110.1"/>
    </source>
</evidence>
<reference evidence="2 3" key="1">
    <citation type="submission" date="2013-05" db="EMBL/GenBank/DDBJ databases">
        <title>Drechslerella stenobrocha genome reveals carnivorous origination and mechanical trapping mechanism of predatory fungi.</title>
        <authorList>
            <person name="Liu X."/>
            <person name="Zhang W."/>
            <person name="Liu K."/>
        </authorList>
    </citation>
    <scope>NUCLEOTIDE SEQUENCE [LARGE SCALE GENOMIC DNA]</scope>
    <source>
        <strain evidence="2 3">248</strain>
    </source>
</reference>
<organism evidence="2 3">
    <name type="scientific">Drechslerella stenobrocha 248</name>
    <dbReference type="NCBI Taxonomy" id="1043628"/>
    <lineage>
        <taxon>Eukaryota</taxon>
        <taxon>Fungi</taxon>
        <taxon>Dikarya</taxon>
        <taxon>Ascomycota</taxon>
        <taxon>Pezizomycotina</taxon>
        <taxon>Orbiliomycetes</taxon>
        <taxon>Orbiliales</taxon>
        <taxon>Orbiliaceae</taxon>
        <taxon>Drechslerella</taxon>
    </lineage>
</organism>
<dbReference type="EMBL" id="KI966421">
    <property type="protein sequence ID" value="EWC46110.1"/>
    <property type="molecule type" value="Genomic_DNA"/>
</dbReference>
<feature type="region of interest" description="Disordered" evidence="1">
    <location>
        <begin position="13"/>
        <end position="213"/>
    </location>
</feature>
<dbReference type="HOGENOM" id="CLU_1294384_0_0_1"/>
<sequence>MADDADLASMGFTAFGKTPKSHSTLPMHANPTPLPSSLPARPPQQQPHGQQSSNSNHRPRDGHRGNFDNQGGPYRPRGFHCGGGNSRGGNNRGRGRGRGRGGFHPYQHQQQHHGGDRGSSHHQTPLAPAYTSPIFGEGLYKPSMNEDPWQRVGPTASNTAATASSSTAVAATPDVWLGSNTPVDKSAWHDKEEDKAADGGGWNADEIDLDDEL</sequence>
<gene>
    <name evidence="2" type="ORF">DRE_04684</name>
</gene>
<feature type="compositionally biased region" description="Gly residues" evidence="1">
    <location>
        <begin position="80"/>
        <end position="92"/>
    </location>
</feature>
<dbReference type="OrthoDB" id="5426671at2759"/>
<feature type="compositionally biased region" description="Pro residues" evidence="1">
    <location>
        <begin position="32"/>
        <end position="45"/>
    </location>
</feature>